<name>A0A380BY13_9GAMM</name>
<dbReference type="RefSeq" id="WP_115407244.1">
    <property type="nucleotide sequence ID" value="NZ_UGYV01000004.1"/>
</dbReference>
<feature type="domain" description="Competence protein CoiA-like N-terminal" evidence="1">
    <location>
        <begin position="24"/>
        <end position="55"/>
    </location>
</feature>
<organism evidence="2 3">
    <name type="scientific">Shewanella morhuae</name>
    <dbReference type="NCBI Taxonomy" id="365591"/>
    <lineage>
        <taxon>Bacteria</taxon>
        <taxon>Pseudomonadati</taxon>
        <taxon>Pseudomonadota</taxon>
        <taxon>Gammaproteobacteria</taxon>
        <taxon>Alteromonadales</taxon>
        <taxon>Shewanellaceae</taxon>
        <taxon>Shewanella</taxon>
    </lineage>
</organism>
<gene>
    <name evidence="2" type="ORF">NCTC10736_03917</name>
</gene>
<accession>A0A380BY13</accession>
<sequence>MNLIPFGLRSDGVYIDVEDATRGKSCDCVCPSCGIALLARLGEVNAPHFAHDSKEGSKEEIEACKFSFYVSVRYMLKQLFQEQGLLMLPPLDVDLDGEKHVITKNTRITYELKDLAQDTYINNVKFDIVIAVSERKLCLYISHPGRPAPIYDYLRMDKHTAVLELELIHFAKLFSESHRLKSAKQLLQDWVESSIKGKHWIYNPRRSEWLEYQRTKEKPDEPPKSTLDRIKEQIAKTETCKYHCVFCKLDFEGSSLLNRCPKCNDYLCVIRKRLNSVTSTAVKGKYRYR</sequence>
<dbReference type="AlphaFoldDB" id="A0A380BY13"/>
<evidence type="ECO:0000313" key="2">
    <source>
        <dbReference type="EMBL" id="SUJ08184.1"/>
    </source>
</evidence>
<protein>
    <submittedName>
        <fullName evidence="2">Protein of uncharacterized function (DUF3279)</fullName>
    </submittedName>
</protein>
<dbReference type="Pfam" id="PF25164">
    <property type="entry name" value="CoiA_N"/>
    <property type="match status" value="1"/>
</dbReference>
<dbReference type="EMBL" id="UGYV01000004">
    <property type="protein sequence ID" value="SUJ08184.1"/>
    <property type="molecule type" value="Genomic_DNA"/>
</dbReference>
<proteinExistence type="predicted"/>
<dbReference type="Proteomes" id="UP000255061">
    <property type="component" value="Unassembled WGS sequence"/>
</dbReference>
<reference evidence="2 3" key="1">
    <citation type="submission" date="2018-06" db="EMBL/GenBank/DDBJ databases">
        <authorList>
            <consortium name="Pathogen Informatics"/>
            <person name="Doyle S."/>
        </authorList>
    </citation>
    <scope>NUCLEOTIDE SEQUENCE [LARGE SCALE GENOMIC DNA]</scope>
    <source>
        <strain evidence="2 3">NCTC10736</strain>
    </source>
</reference>
<dbReference type="InterPro" id="IPR057253">
    <property type="entry name" value="CoiA-like_N"/>
</dbReference>
<evidence type="ECO:0000259" key="1">
    <source>
        <dbReference type="Pfam" id="PF25164"/>
    </source>
</evidence>
<evidence type="ECO:0000313" key="3">
    <source>
        <dbReference type="Proteomes" id="UP000255061"/>
    </source>
</evidence>